<dbReference type="EMBL" id="MN739201">
    <property type="protein sequence ID" value="QHS93250.1"/>
    <property type="molecule type" value="Genomic_DNA"/>
</dbReference>
<proteinExistence type="predicted"/>
<dbReference type="AlphaFoldDB" id="A0A6C0BMI8"/>
<name>A0A6C0BMI8_9ZZZZ</name>
<organism evidence="1">
    <name type="scientific">viral metagenome</name>
    <dbReference type="NCBI Taxonomy" id="1070528"/>
    <lineage>
        <taxon>unclassified sequences</taxon>
        <taxon>metagenomes</taxon>
        <taxon>organismal metagenomes</taxon>
    </lineage>
</organism>
<evidence type="ECO:0000313" key="1">
    <source>
        <dbReference type="EMBL" id="QHS93250.1"/>
    </source>
</evidence>
<reference evidence="1" key="1">
    <citation type="journal article" date="2020" name="Nature">
        <title>Giant virus diversity and host interactions through global metagenomics.</title>
        <authorList>
            <person name="Schulz F."/>
            <person name="Roux S."/>
            <person name="Paez-Espino D."/>
            <person name="Jungbluth S."/>
            <person name="Walsh D.A."/>
            <person name="Denef V.J."/>
            <person name="McMahon K.D."/>
            <person name="Konstantinidis K.T."/>
            <person name="Eloe-Fadrosh E.A."/>
            <person name="Kyrpides N.C."/>
            <person name="Woyke T."/>
        </authorList>
    </citation>
    <scope>NUCLEOTIDE SEQUENCE</scope>
    <source>
        <strain evidence="1">GVMAG-M-3300017989-17</strain>
    </source>
</reference>
<accession>A0A6C0BMI8</accession>
<protein>
    <submittedName>
        <fullName evidence="1">Uncharacterized protein</fullName>
    </submittedName>
</protein>
<sequence length="130" mass="14958">MWCFKDRATYYPFPGAEQWVPPRKRHERTIFPWGGFAQRHSRFLGDGSGPLEGTVQHVHHHSITRGGCEKCVFEFTPRPDPQEANGGPVVFAYSLKRDHGTLSISDVYLSTRLEDFQRAFPELNLRPRST</sequence>